<feature type="domain" description="Aminoglycoside phosphotransferase" evidence="10">
    <location>
        <begin position="162"/>
        <end position="339"/>
    </location>
</feature>
<dbReference type="GO" id="GO:0047992">
    <property type="term" value="F:hydroxylysine kinase activity"/>
    <property type="evidence" value="ECO:0007669"/>
    <property type="project" value="UniProtKB-EC"/>
</dbReference>
<keyword evidence="5" id="KW-0418">Kinase</keyword>
<evidence type="ECO:0000256" key="4">
    <source>
        <dbReference type="ARBA" id="ARBA00022679"/>
    </source>
</evidence>
<sequence>MSTSDEEILRKQLKPNPTNEEVIDVIRTNYFNNGGDSSSGDVVDVDIKLIKELDSYDDRNLWISVNGKNYLAKVHNGVESRDMIRFLTKTGNDENRKDDDYRRSAIHLQNSIMKHLNVCNITTNQPQLPSDTISSSTTTASSSSSSIAGVAVATLSVVSSKDSPTPLVVRLLGWVDGRPMSSFPMLPIEGIADSGRFLGNLNYALSTLPNSDQLLASKRYHQWDGKNTADLKDFVKYVTDDRKRSMVESVIKAFQTNILDTIKTGETTFEKSIIHGDFNDANFLLNDNFQVSGVIDFGDSVESWTILDLSVAMAYSMMNSYGKRRRSLSAAAALLRGYNSVRKLTKDERRHLPLLIACRLSCSATLGAYSYAQNPGNEYLLLHAKPAWDALDLIWGTDSEHRAVVHTSINELFDLACSSTDDDVGKDDVIDCSDLCFPDPSIPDPIAAIRSGSTDNVSEKKRKL</sequence>
<dbReference type="InterPro" id="IPR011009">
    <property type="entry name" value="Kinase-like_dom_sf"/>
</dbReference>
<dbReference type="GO" id="GO:0005737">
    <property type="term" value="C:cytoplasm"/>
    <property type="evidence" value="ECO:0007669"/>
    <property type="project" value="UniProtKB-SubCell"/>
</dbReference>
<evidence type="ECO:0000256" key="6">
    <source>
        <dbReference type="ARBA" id="ARBA00036820"/>
    </source>
</evidence>
<protein>
    <recommendedName>
        <fullName evidence="9">Hydroxylysine kinase</fullName>
        <ecNumber evidence="8">2.7.1.81</ecNumber>
    </recommendedName>
</protein>
<name>A0A1E7EWL7_9STRA</name>
<dbReference type="EC" id="2.7.1.81" evidence="8"/>
<comment type="function">
    <text evidence="7">Catalyzes the GTP-dependent phosphorylation of 5-hydroxy-L-lysine.</text>
</comment>
<evidence type="ECO:0000313" key="11">
    <source>
        <dbReference type="EMBL" id="OEU10256.1"/>
    </source>
</evidence>
<dbReference type="SUPFAM" id="SSF56112">
    <property type="entry name" value="Protein kinase-like (PK-like)"/>
    <property type="match status" value="1"/>
</dbReference>
<evidence type="ECO:0000313" key="12">
    <source>
        <dbReference type="Proteomes" id="UP000095751"/>
    </source>
</evidence>
<evidence type="ECO:0000256" key="1">
    <source>
        <dbReference type="ARBA" id="ARBA00004496"/>
    </source>
</evidence>
<comment type="subcellular location">
    <subcellularLocation>
        <location evidence="1">Cytoplasm</location>
    </subcellularLocation>
</comment>
<accession>A0A1E7EWL7</accession>
<dbReference type="OrthoDB" id="6288734at2759"/>
<dbReference type="KEGG" id="fcy:FRACYDRAFT_247871"/>
<dbReference type="Proteomes" id="UP000095751">
    <property type="component" value="Unassembled WGS sequence"/>
</dbReference>
<comment type="similarity">
    <text evidence="2">Belongs to the aminoglycoside phosphotransferase family.</text>
</comment>
<dbReference type="PANTHER" id="PTHR21064:SF1">
    <property type="entry name" value="HYDROXYLYSINE KINASE"/>
    <property type="match status" value="1"/>
</dbReference>
<dbReference type="EMBL" id="KV784373">
    <property type="protein sequence ID" value="OEU10256.1"/>
    <property type="molecule type" value="Genomic_DNA"/>
</dbReference>
<evidence type="ECO:0000256" key="3">
    <source>
        <dbReference type="ARBA" id="ARBA00022490"/>
    </source>
</evidence>
<evidence type="ECO:0000256" key="5">
    <source>
        <dbReference type="ARBA" id="ARBA00022777"/>
    </source>
</evidence>
<dbReference type="PANTHER" id="PTHR21064">
    <property type="entry name" value="AMINOGLYCOSIDE PHOSPHOTRANSFERASE DOMAIN-CONTAINING PROTEIN-RELATED"/>
    <property type="match status" value="1"/>
</dbReference>
<dbReference type="Gene3D" id="3.90.1200.10">
    <property type="match status" value="1"/>
</dbReference>
<evidence type="ECO:0000256" key="8">
    <source>
        <dbReference type="ARBA" id="ARBA00038873"/>
    </source>
</evidence>
<proteinExistence type="inferred from homology"/>
<organism evidence="11 12">
    <name type="scientific">Fragilariopsis cylindrus CCMP1102</name>
    <dbReference type="NCBI Taxonomy" id="635003"/>
    <lineage>
        <taxon>Eukaryota</taxon>
        <taxon>Sar</taxon>
        <taxon>Stramenopiles</taxon>
        <taxon>Ochrophyta</taxon>
        <taxon>Bacillariophyta</taxon>
        <taxon>Bacillariophyceae</taxon>
        <taxon>Bacillariophycidae</taxon>
        <taxon>Bacillariales</taxon>
        <taxon>Bacillariaceae</taxon>
        <taxon>Fragilariopsis</taxon>
    </lineage>
</organism>
<dbReference type="InterPro" id="IPR002575">
    <property type="entry name" value="Aminoglycoside_PTrfase"/>
</dbReference>
<evidence type="ECO:0000256" key="9">
    <source>
        <dbReference type="ARBA" id="ARBA00040505"/>
    </source>
</evidence>
<evidence type="ECO:0000256" key="7">
    <source>
        <dbReference type="ARBA" id="ARBA00037368"/>
    </source>
</evidence>
<evidence type="ECO:0000259" key="10">
    <source>
        <dbReference type="Pfam" id="PF01636"/>
    </source>
</evidence>
<dbReference type="InParanoid" id="A0A1E7EWL7"/>
<dbReference type="AlphaFoldDB" id="A0A1E7EWL7"/>
<reference evidence="11 12" key="1">
    <citation type="submission" date="2016-09" db="EMBL/GenBank/DDBJ databases">
        <title>Extensive genetic diversity and differential bi-allelic expression allows diatom success in the polar Southern Ocean.</title>
        <authorList>
            <consortium name="DOE Joint Genome Institute"/>
            <person name="Mock T."/>
            <person name="Otillar R.P."/>
            <person name="Strauss J."/>
            <person name="Dupont C."/>
            <person name="Frickenhaus S."/>
            <person name="Maumus F."/>
            <person name="Mcmullan M."/>
            <person name="Sanges R."/>
            <person name="Schmutz J."/>
            <person name="Toseland A."/>
            <person name="Valas R."/>
            <person name="Veluchamy A."/>
            <person name="Ward B.J."/>
            <person name="Allen A."/>
            <person name="Barry K."/>
            <person name="Falciatore A."/>
            <person name="Ferrante M."/>
            <person name="Fortunato A.E."/>
            <person name="Gloeckner G."/>
            <person name="Gruber A."/>
            <person name="Hipkin R."/>
            <person name="Janech M."/>
            <person name="Kroth P."/>
            <person name="Leese F."/>
            <person name="Lindquist E."/>
            <person name="Lyon B.R."/>
            <person name="Martin J."/>
            <person name="Mayer C."/>
            <person name="Parker M."/>
            <person name="Quesneville H."/>
            <person name="Raymond J."/>
            <person name="Uhlig C."/>
            <person name="Valentin K.U."/>
            <person name="Worden A.Z."/>
            <person name="Armbrust E.V."/>
            <person name="Bowler C."/>
            <person name="Green B."/>
            <person name="Moulton V."/>
            <person name="Van Oosterhout C."/>
            <person name="Grigoriev I."/>
        </authorList>
    </citation>
    <scope>NUCLEOTIDE SEQUENCE [LARGE SCALE GENOMIC DNA]</scope>
    <source>
        <strain evidence="11 12">CCMP1102</strain>
    </source>
</reference>
<keyword evidence="12" id="KW-1185">Reference proteome</keyword>
<keyword evidence="3" id="KW-0963">Cytoplasm</keyword>
<comment type="catalytic activity">
    <reaction evidence="6">
        <text>(5R)-5-hydroxy-L-lysine + GTP = (5R)-5-phosphooxy-L-lysine + GDP + H(+)</text>
        <dbReference type="Rhea" id="RHEA:19049"/>
        <dbReference type="ChEBI" id="CHEBI:15378"/>
        <dbReference type="ChEBI" id="CHEBI:37565"/>
        <dbReference type="ChEBI" id="CHEBI:57882"/>
        <dbReference type="ChEBI" id="CHEBI:58189"/>
        <dbReference type="ChEBI" id="CHEBI:58357"/>
        <dbReference type="EC" id="2.7.1.81"/>
    </reaction>
</comment>
<gene>
    <name evidence="11" type="ORF">FRACYDRAFT_247871</name>
</gene>
<keyword evidence="4" id="KW-0808">Transferase</keyword>
<dbReference type="InterPro" id="IPR050249">
    <property type="entry name" value="Pseudomonas-type_ThrB"/>
</dbReference>
<evidence type="ECO:0000256" key="2">
    <source>
        <dbReference type="ARBA" id="ARBA00006219"/>
    </source>
</evidence>
<dbReference type="Pfam" id="PF01636">
    <property type="entry name" value="APH"/>
    <property type="match status" value="1"/>
</dbReference>